<accession>A0A2H3BTX8</accession>
<dbReference type="Proteomes" id="UP000218334">
    <property type="component" value="Unassembled WGS sequence"/>
</dbReference>
<proteinExistence type="predicted"/>
<sequence length="290" mass="32879">MSISSRASSKSYGLPGLTTLHIDSVYMSGASEFMVLFDSVALSVKNLVLDLAYMHPVSSNYPLPPSQREAPILESLEIYNFTNDSSFALMVMVKSPPFFLNIHHLRRLAVQDRTCSANGMMQALLDVTVHTLEHLLIQTDKCPEAADLPLNLCRHERLVSIHVVVIVWDSMILNLTALSYPPTMRDLTVDAMFGPFGHLAGRMGTPDCRTLDAYIDQLHLPSLQSVRVRVHNARHHECQTRYCGALPAELYVPRWKLQIERDMPLLRSRNLLEVIIARKRMVTWNSQWKS</sequence>
<organism evidence="1 2">
    <name type="scientific">Armillaria solidipes</name>
    <dbReference type="NCBI Taxonomy" id="1076256"/>
    <lineage>
        <taxon>Eukaryota</taxon>
        <taxon>Fungi</taxon>
        <taxon>Dikarya</taxon>
        <taxon>Basidiomycota</taxon>
        <taxon>Agaricomycotina</taxon>
        <taxon>Agaricomycetes</taxon>
        <taxon>Agaricomycetidae</taxon>
        <taxon>Agaricales</taxon>
        <taxon>Marasmiineae</taxon>
        <taxon>Physalacriaceae</taxon>
        <taxon>Armillaria</taxon>
    </lineage>
</organism>
<reference evidence="2" key="1">
    <citation type="journal article" date="2017" name="Nat. Ecol. Evol.">
        <title>Genome expansion and lineage-specific genetic innovations in the forest pathogenic fungi Armillaria.</title>
        <authorList>
            <person name="Sipos G."/>
            <person name="Prasanna A.N."/>
            <person name="Walter M.C."/>
            <person name="O'Connor E."/>
            <person name="Balint B."/>
            <person name="Krizsan K."/>
            <person name="Kiss B."/>
            <person name="Hess J."/>
            <person name="Varga T."/>
            <person name="Slot J."/>
            <person name="Riley R."/>
            <person name="Boka B."/>
            <person name="Rigling D."/>
            <person name="Barry K."/>
            <person name="Lee J."/>
            <person name="Mihaltcheva S."/>
            <person name="LaButti K."/>
            <person name="Lipzen A."/>
            <person name="Waldron R."/>
            <person name="Moloney N.M."/>
            <person name="Sperisen C."/>
            <person name="Kredics L."/>
            <person name="Vagvoelgyi C."/>
            <person name="Patrignani A."/>
            <person name="Fitzpatrick D."/>
            <person name="Nagy I."/>
            <person name="Doyle S."/>
            <person name="Anderson J.B."/>
            <person name="Grigoriev I.V."/>
            <person name="Gueldener U."/>
            <person name="Muensterkoetter M."/>
            <person name="Nagy L.G."/>
        </authorList>
    </citation>
    <scope>NUCLEOTIDE SEQUENCE [LARGE SCALE GENOMIC DNA]</scope>
    <source>
        <strain evidence="2">28-4</strain>
    </source>
</reference>
<dbReference type="EMBL" id="KZ293434">
    <property type="protein sequence ID" value="PBK68037.1"/>
    <property type="molecule type" value="Genomic_DNA"/>
</dbReference>
<evidence type="ECO:0000313" key="1">
    <source>
        <dbReference type="EMBL" id="PBK68037.1"/>
    </source>
</evidence>
<evidence type="ECO:0000313" key="2">
    <source>
        <dbReference type="Proteomes" id="UP000218334"/>
    </source>
</evidence>
<name>A0A2H3BTX8_9AGAR</name>
<dbReference type="AlphaFoldDB" id="A0A2H3BTX8"/>
<keyword evidence="2" id="KW-1185">Reference proteome</keyword>
<gene>
    <name evidence="1" type="ORF">ARMSODRAFT_292528</name>
</gene>
<protein>
    <submittedName>
        <fullName evidence="1">Uncharacterized protein</fullName>
    </submittedName>
</protein>